<reference evidence="2" key="1">
    <citation type="submission" date="2023-03" db="EMBL/GenBank/DDBJ databases">
        <title>Andean soil-derived lignocellulolytic bacterial consortium as a source of novel taxa and putative plastic-active enzymes.</title>
        <authorList>
            <person name="Diaz-Garcia L."/>
            <person name="Chuvochina M."/>
            <person name="Feuerriegel G."/>
            <person name="Bunk B."/>
            <person name="Sproer C."/>
            <person name="Streit W.R."/>
            <person name="Rodriguez L.M."/>
            <person name="Overmann J."/>
            <person name="Jimenez D.J."/>
        </authorList>
    </citation>
    <scope>NUCLEOTIDE SEQUENCE</scope>
    <source>
        <strain evidence="2">MAG 3858</strain>
    </source>
</reference>
<feature type="chain" id="PRO_5042519406" evidence="1">
    <location>
        <begin position="23"/>
        <end position="399"/>
    </location>
</feature>
<evidence type="ECO:0000313" key="3">
    <source>
        <dbReference type="Proteomes" id="UP001214530"/>
    </source>
</evidence>
<evidence type="ECO:0000313" key="2">
    <source>
        <dbReference type="EMBL" id="WEK21742.1"/>
    </source>
</evidence>
<evidence type="ECO:0000256" key="1">
    <source>
        <dbReference type="SAM" id="SignalP"/>
    </source>
</evidence>
<name>A0AAJ5WBW9_9SPHI</name>
<feature type="signal peptide" evidence="1">
    <location>
        <begin position="1"/>
        <end position="22"/>
    </location>
</feature>
<sequence>MNAKINQLLFLILVLSSTHLFAQSIYSEKIDFQLLKQPKVAIEENHRDFKVTVTSPYNLTAADVVKKAKADHEKAEAEYGTVVANSEKEFQQKTKDYDADVIKEKEKFALESAEFKKLSILERLTLTEQKKNPRLVIPSKPVYVKPAPPIYREPNLNEFTIVDNNVLASQVVLNGFTRGTGFVDIHLDIKAVNFQDNAGQTFANQPTKLVIKVNGKESVNTTFFQDFAFLSSSPSNNINKTIEEKRHLDKVIKFVNDYLNNIYGFQAEAKAVKILNVKNKGKFDELERADIYVKTNLKKLQPTSSEVNTAAFSGMQKGIDIWTETLTKIAYKDSKADFNAKIAGYIYFNLINLNLALDKKTEAEKYLNQLQENLVYIKLSYDEENEVKRIEKEIYQSKK</sequence>
<organism evidence="2 3">
    <name type="scientific">Candidatus Pedobacter colombiensis</name>
    <dbReference type="NCBI Taxonomy" id="3121371"/>
    <lineage>
        <taxon>Bacteria</taxon>
        <taxon>Pseudomonadati</taxon>
        <taxon>Bacteroidota</taxon>
        <taxon>Sphingobacteriia</taxon>
        <taxon>Sphingobacteriales</taxon>
        <taxon>Sphingobacteriaceae</taxon>
        <taxon>Pedobacter</taxon>
    </lineage>
</organism>
<proteinExistence type="predicted"/>
<protein>
    <submittedName>
        <fullName evidence="2">Uncharacterized protein</fullName>
    </submittedName>
</protein>
<dbReference type="EMBL" id="CP119313">
    <property type="protein sequence ID" value="WEK21742.1"/>
    <property type="molecule type" value="Genomic_DNA"/>
</dbReference>
<gene>
    <name evidence="2" type="ORF">P0Y49_11415</name>
</gene>
<dbReference type="AlphaFoldDB" id="A0AAJ5WBW9"/>
<accession>A0AAJ5WBW9</accession>
<keyword evidence="1" id="KW-0732">Signal</keyword>
<dbReference type="Proteomes" id="UP001214530">
    <property type="component" value="Chromosome"/>
</dbReference>